<evidence type="ECO:0008006" key="4">
    <source>
        <dbReference type="Google" id="ProtNLM"/>
    </source>
</evidence>
<keyword evidence="3" id="KW-1185">Reference proteome</keyword>
<dbReference type="PANTHER" id="PTHR31362:SF0">
    <property type="entry name" value="EXOSTOSIN DOMAIN-CONTAINING PROTEIN-RELATED"/>
    <property type="match status" value="1"/>
</dbReference>
<evidence type="ECO:0000313" key="3">
    <source>
        <dbReference type="Proteomes" id="UP000822688"/>
    </source>
</evidence>
<keyword evidence="1" id="KW-0812">Transmembrane</keyword>
<gene>
    <name evidence="2" type="ORF">KC19_2G042600</name>
</gene>
<sequence length="795" mass="89690">MLVQQENGKPAWLGNGSRNVSEAEAAAIEVQSDDDEVMDPYSDVMRPPEVAFEAESSAVSYLGGWLIENLTKVVIVVFVFLSALVLIVMQRNQGGQNALLCAETVAEELLRIPYPDLNVQHISSRVDKGRYAAMSTDKWIVVAALGPPTAQIQALTRVSGWQVVAVAGENTPADWKVAGAIFLSMDDQAALGYRVLAHLPYNSYLRKNIGYLFAIQHGAQIIYDADEKESVIGDDLEARFDLYLQGRKARREPILQFRTLPNRTVVNPFIHFGQKSVWPRGYPLEFVQQITPDISYSEVFPGKQFIQQGLANGLPDVDSIFYNTRRSHDGNINVNFDTNAPPVALPHGTLAPCNAFNTLFHSSAFWGLMLPVTLTSKAADIVRGYWAQRLIWEIGGMMVVYPPTTVRQDSGVPLSFLDEKDLHAESRRLVEFLVKWRSPKSTLFDKIIHLTHTMAEEGFWGAQDVELTTDWLKDLLSVGWRQPRLLGSDLDVPVDAANPSLAHKQFVPRSFPTVHLGVEDGTALQEEFVDLLKWRRFYGNMVLVLECSWPLNHTVLSWRLLYGRLFKHVVVLSQENEPGLGVRASDWWMSYSVLPKIFEKYPAADGFVVMKEAVVLNYWQLASANKTKLWNLHQVNSTWRTVDYNASGSDWYLSKGNRNNVKKTVSRLPVEYRTTYKETMDDDHFVVCTSDVFYIPRRYVDDFAALVPLAAKVKLHRDLALPLIFMAMENLQNFDSFAFSSIKELSQKEEVDDPAIAYTPSWHAVYPWAATSDIELYRIIKAMSAGDPSLADIIE</sequence>
<organism evidence="2 3">
    <name type="scientific">Ceratodon purpureus</name>
    <name type="common">Fire moss</name>
    <name type="synonym">Dicranum purpureum</name>
    <dbReference type="NCBI Taxonomy" id="3225"/>
    <lineage>
        <taxon>Eukaryota</taxon>
        <taxon>Viridiplantae</taxon>
        <taxon>Streptophyta</taxon>
        <taxon>Embryophyta</taxon>
        <taxon>Bryophyta</taxon>
        <taxon>Bryophytina</taxon>
        <taxon>Bryopsida</taxon>
        <taxon>Dicranidae</taxon>
        <taxon>Pseudoditrichales</taxon>
        <taxon>Ditrichaceae</taxon>
        <taxon>Ceratodon</taxon>
    </lineage>
</organism>
<dbReference type="EMBL" id="CM026422">
    <property type="protein sequence ID" value="KAG0585830.1"/>
    <property type="molecule type" value="Genomic_DNA"/>
</dbReference>
<protein>
    <recommendedName>
        <fullName evidence="4">Glycosyltransferase STELLO1</fullName>
    </recommendedName>
</protein>
<feature type="transmembrane region" description="Helical" evidence="1">
    <location>
        <begin position="70"/>
        <end position="89"/>
    </location>
</feature>
<name>A0A8T0IQ19_CERPU</name>
<dbReference type="OrthoDB" id="408493at2759"/>
<evidence type="ECO:0000256" key="1">
    <source>
        <dbReference type="SAM" id="Phobius"/>
    </source>
</evidence>
<accession>A0A8T0IQ19</accession>
<dbReference type="Proteomes" id="UP000822688">
    <property type="component" value="Chromosome 2"/>
</dbReference>
<dbReference type="AlphaFoldDB" id="A0A8T0IQ19"/>
<keyword evidence="1" id="KW-1133">Transmembrane helix</keyword>
<proteinExistence type="predicted"/>
<evidence type="ECO:0000313" key="2">
    <source>
        <dbReference type="EMBL" id="KAG0585830.1"/>
    </source>
</evidence>
<reference evidence="2" key="1">
    <citation type="submission" date="2020-06" db="EMBL/GenBank/DDBJ databases">
        <title>WGS assembly of Ceratodon purpureus strain R40.</title>
        <authorList>
            <person name="Carey S.B."/>
            <person name="Jenkins J."/>
            <person name="Shu S."/>
            <person name="Lovell J.T."/>
            <person name="Sreedasyam A."/>
            <person name="Maumus F."/>
            <person name="Tiley G.P."/>
            <person name="Fernandez-Pozo N."/>
            <person name="Barry K."/>
            <person name="Chen C."/>
            <person name="Wang M."/>
            <person name="Lipzen A."/>
            <person name="Daum C."/>
            <person name="Saski C.A."/>
            <person name="Payton A.C."/>
            <person name="Mcbreen J.C."/>
            <person name="Conrad R.E."/>
            <person name="Kollar L.M."/>
            <person name="Olsson S."/>
            <person name="Huttunen S."/>
            <person name="Landis J.B."/>
            <person name="Wickett N.J."/>
            <person name="Johnson M.G."/>
            <person name="Rensing S.A."/>
            <person name="Grimwood J."/>
            <person name="Schmutz J."/>
            <person name="Mcdaniel S.F."/>
        </authorList>
    </citation>
    <scope>NUCLEOTIDE SEQUENCE</scope>
    <source>
        <strain evidence="2">R40</strain>
    </source>
</reference>
<dbReference type="InterPro" id="IPR005049">
    <property type="entry name" value="STL-like"/>
</dbReference>
<dbReference type="Pfam" id="PF03385">
    <property type="entry name" value="STELLO"/>
    <property type="match status" value="1"/>
</dbReference>
<keyword evidence="1" id="KW-0472">Membrane</keyword>
<comment type="caution">
    <text evidence="2">The sequence shown here is derived from an EMBL/GenBank/DDBJ whole genome shotgun (WGS) entry which is preliminary data.</text>
</comment>
<dbReference type="PANTHER" id="PTHR31362">
    <property type="entry name" value="GLYCOSYLTRANSFERASE STELLO1-RELATED"/>
    <property type="match status" value="1"/>
</dbReference>